<evidence type="ECO:0000313" key="1">
    <source>
        <dbReference type="EMBL" id="CAN67484.1"/>
    </source>
</evidence>
<organism evidence="1">
    <name type="scientific">Vitis vinifera</name>
    <name type="common">Grape</name>
    <dbReference type="NCBI Taxonomy" id="29760"/>
    <lineage>
        <taxon>Eukaryota</taxon>
        <taxon>Viridiplantae</taxon>
        <taxon>Streptophyta</taxon>
        <taxon>Embryophyta</taxon>
        <taxon>Tracheophyta</taxon>
        <taxon>Spermatophyta</taxon>
        <taxon>Magnoliopsida</taxon>
        <taxon>eudicotyledons</taxon>
        <taxon>Gunneridae</taxon>
        <taxon>Pentapetalae</taxon>
        <taxon>rosids</taxon>
        <taxon>Vitales</taxon>
        <taxon>Vitaceae</taxon>
        <taxon>Viteae</taxon>
        <taxon>Vitis</taxon>
    </lineage>
</organism>
<accession>A5B3P3</accession>
<sequence length="181" mass="20681">MDHSLSTWTIGQWSLMRSLWKCLIPTFPKLPGWCLSKKDAVVMHTFSISAATGVLLARVMKEDTGSVDMKVGMVGLMVEREKVMEKRNEETGYEDEWNERRGLTGCVRNRGCRVIPNGAGGNGTTEISGERAHSLFWEWQSRTRQNNPTTLWAMKMRRIRFSNYAHAKTKGNAGHDPWWYG</sequence>
<proteinExistence type="predicted"/>
<reference evidence="1" key="1">
    <citation type="journal article" date="2007" name="PLoS ONE">
        <title>The first genome sequence of an elite grapevine cultivar (Pinot noir Vitis vinifera L.): coping with a highly heterozygous genome.</title>
        <authorList>
            <person name="Velasco R."/>
            <person name="Zharkikh A."/>
            <person name="Troggio M."/>
            <person name="Cartwright D.A."/>
            <person name="Cestaro A."/>
            <person name="Pruss D."/>
            <person name="Pindo M."/>
            <person name="FitzGerald L.M."/>
            <person name="Vezzulli S."/>
            <person name="Reid J."/>
            <person name="Malacarne G."/>
            <person name="Iliev D."/>
            <person name="Coppola G."/>
            <person name="Wardell B."/>
            <person name="Micheletti D."/>
            <person name="Macalma T."/>
            <person name="Facci M."/>
            <person name="Mitchell J.T."/>
            <person name="Perazzolli M."/>
            <person name="Eldredge G."/>
            <person name="Gatto P."/>
            <person name="Oyzerski R."/>
            <person name="Moretto M."/>
            <person name="Gutin N."/>
            <person name="Stefanini M."/>
            <person name="Chen Y."/>
            <person name="Segala C."/>
            <person name="Davenport C."/>
            <person name="Dematte L."/>
            <person name="Mraz A."/>
            <person name="Battilana J."/>
            <person name="Stormo K."/>
            <person name="Costa F."/>
            <person name="Tao Q."/>
            <person name="Si-Ammour A."/>
            <person name="Harkins T."/>
            <person name="Lackey A."/>
            <person name="Perbost C."/>
            <person name="Taillon B."/>
            <person name="Stella A."/>
            <person name="Solovyev V."/>
            <person name="Fawcett J.A."/>
            <person name="Sterck L."/>
            <person name="Vandepoele K."/>
            <person name="Grando S.M."/>
            <person name="Toppo S."/>
            <person name="Moser C."/>
            <person name="Lanchbury J."/>
            <person name="Bogden R."/>
            <person name="Skolnick M."/>
            <person name="Sgaramella V."/>
            <person name="Bhatnagar S.K."/>
            <person name="Fontana P."/>
            <person name="Gutin A."/>
            <person name="Van de Peer Y."/>
            <person name="Salamini F."/>
            <person name="Viola R."/>
        </authorList>
    </citation>
    <scope>NUCLEOTIDE SEQUENCE</scope>
</reference>
<name>A5B3P3_VITVI</name>
<protein>
    <submittedName>
        <fullName evidence="1">Uncharacterized protein</fullName>
    </submittedName>
</protein>
<dbReference type="EMBL" id="AM445537">
    <property type="protein sequence ID" value="CAN67484.1"/>
    <property type="molecule type" value="Genomic_DNA"/>
</dbReference>
<gene>
    <name evidence="1" type="ORF">VITISV_041346</name>
</gene>
<dbReference type="AlphaFoldDB" id="A5B3P3"/>